<gene>
    <name evidence="2" type="ORF">GCM10023335_24930</name>
</gene>
<keyword evidence="3" id="KW-1185">Reference proteome</keyword>
<name>A0ABP9IRA3_9ACTN</name>
<dbReference type="RefSeq" id="WP_345646332.1">
    <property type="nucleotide sequence ID" value="NZ_BAABKB010000005.1"/>
</dbReference>
<protein>
    <recommendedName>
        <fullName evidence="4">DUF11 domain-containing protein</fullName>
    </recommendedName>
</protein>
<reference evidence="3" key="1">
    <citation type="journal article" date="2019" name="Int. J. Syst. Evol. Microbiol.">
        <title>The Global Catalogue of Microorganisms (GCM) 10K type strain sequencing project: providing services to taxonomists for standard genome sequencing and annotation.</title>
        <authorList>
            <consortium name="The Broad Institute Genomics Platform"/>
            <consortium name="The Broad Institute Genome Sequencing Center for Infectious Disease"/>
            <person name="Wu L."/>
            <person name="Ma J."/>
        </authorList>
    </citation>
    <scope>NUCLEOTIDE SEQUENCE [LARGE SCALE GENOMIC DNA]</scope>
    <source>
        <strain evidence="3">JCM 18409</strain>
    </source>
</reference>
<feature type="compositionally biased region" description="Basic and acidic residues" evidence="1">
    <location>
        <begin position="39"/>
        <end position="51"/>
    </location>
</feature>
<comment type="caution">
    <text evidence="2">The sequence shown here is derived from an EMBL/GenBank/DDBJ whole genome shotgun (WGS) entry which is preliminary data.</text>
</comment>
<sequence length="435" mass="46309">MSAAALGGTLLLGLAGCGPLEKPPKPTLSAPGLFYVRPTGDRSGPEDKEPYHVTVGNDTGAGARRLTVDVLPGSEHAVRLRRHGHCSGDTLHVTCDVDSSYNNWVNGERVLPVAAEGSGPGDTGTVRVTYTTKDGKELSARTRVVVGEPVVEVRTAAPLEDVRPGAEISAPVVVHNAGEVPVVGLGLEIGSGTQEFTRHYSNCRYPETHHGHTAVCRFPRLRIAPGETVVLRPALRMRASAASMYGYFTQEAWALDMGPGQYGSYPKGGDPGDGPALRAETVRGGHGRFAQRIVSTEVRLDTRADYELSDVTVHGDPGDERTVRLTVHNEGPGDPGRSARLVFEPPPGSGVVKQPMAEVDDGYFEPYCEEKDSTYICDVGELAPGKSRAFDFTLHLGEPGTGRIALRSIEGPDVGRPDRRDPDPTDDSALVTVAP</sequence>
<evidence type="ECO:0008006" key="4">
    <source>
        <dbReference type="Google" id="ProtNLM"/>
    </source>
</evidence>
<dbReference type="EMBL" id="BAABKB010000005">
    <property type="protein sequence ID" value="GAA5007086.1"/>
    <property type="molecule type" value="Genomic_DNA"/>
</dbReference>
<evidence type="ECO:0000313" key="3">
    <source>
        <dbReference type="Proteomes" id="UP001501759"/>
    </source>
</evidence>
<feature type="compositionally biased region" description="Basic and acidic residues" evidence="1">
    <location>
        <begin position="413"/>
        <end position="423"/>
    </location>
</feature>
<evidence type="ECO:0000256" key="1">
    <source>
        <dbReference type="SAM" id="MobiDB-lite"/>
    </source>
</evidence>
<evidence type="ECO:0000313" key="2">
    <source>
        <dbReference type="EMBL" id="GAA5007086.1"/>
    </source>
</evidence>
<organism evidence="2 3">
    <name type="scientific">Streptomyces siamensis</name>
    <dbReference type="NCBI Taxonomy" id="1274986"/>
    <lineage>
        <taxon>Bacteria</taxon>
        <taxon>Bacillati</taxon>
        <taxon>Actinomycetota</taxon>
        <taxon>Actinomycetes</taxon>
        <taxon>Kitasatosporales</taxon>
        <taxon>Streptomycetaceae</taxon>
        <taxon>Streptomyces</taxon>
    </lineage>
</organism>
<dbReference type="Proteomes" id="UP001501759">
    <property type="component" value="Unassembled WGS sequence"/>
</dbReference>
<feature type="region of interest" description="Disordered" evidence="1">
    <location>
        <begin position="39"/>
        <end position="59"/>
    </location>
</feature>
<proteinExistence type="predicted"/>
<accession>A0ABP9IRA3</accession>
<feature type="region of interest" description="Disordered" evidence="1">
    <location>
        <begin position="405"/>
        <end position="435"/>
    </location>
</feature>